<dbReference type="RefSeq" id="WP_126613717.1">
    <property type="nucleotide sequence ID" value="NZ_CP034562.1"/>
</dbReference>
<organism evidence="2 3">
    <name type="scientific">Flammeovirga pectinis</name>
    <dbReference type="NCBI Taxonomy" id="2494373"/>
    <lineage>
        <taxon>Bacteria</taxon>
        <taxon>Pseudomonadati</taxon>
        <taxon>Bacteroidota</taxon>
        <taxon>Cytophagia</taxon>
        <taxon>Cytophagales</taxon>
        <taxon>Flammeovirgaceae</taxon>
        <taxon>Flammeovirga</taxon>
    </lineage>
</organism>
<protein>
    <submittedName>
        <fullName evidence="2">Uncharacterized protein</fullName>
    </submittedName>
</protein>
<dbReference type="Proteomes" id="UP000267268">
    <property type="component" value="Chromosome 1"/>
</dbReference>
<sequence length="211" mass="24701">MEKSIESIWKNGFLNQEALVAPKINALYEKKSINFVDKFIRDFKINLWAILFFTIVPITIGVVGNVLIPCLLINLQLWYAVYYGKKKLDTLKSLEKTTSSFVYIKQFDEWLKNTIKGYTNIYRFMYPMIFILSTIIVWETIFKQEVIDNFDASELFMGLPINGMLLVGIGAIIISLSAKKLYKIDMDLVYKSQFKKLEEMILEMEELRNEE</sequence>
<evidence type="ECO:0000313" key="3">
    <source>
        <dbReference type="Proteomes" id="UP000267268"/>
    </source>
</evidence>
<accession>A0A3S9P298</accession>
<dbReference type="OrthoDB" id="1120468at2"/>
<feature type="transmembrane region" description="Helical" evidence="1">
    <location>
        <begin position="43"/>
        <end position="60"/>
    </location>
</feature>
<feature type="transmembrane region" description="Helical" evidence="1">
    <location>
        <begin position="161"/>
        <end position="178"/>
    </location>
</feature>
<dbReference type="EMBL" id="CP034562">
    <property type="protein sequence ID" value="AZQ62326.1"/>
    <property type="molecule type" value="Genomic_DNA"/>
</dbReference>
<keyword evidence="1" id="KW-0812">Transmembrane</keyword>
<keyword evidence="1" id="KW-1133">Transmembrane helix</keyword>
<evidence type="ECO:0000256" key="1">
    <source>
        <dbReference type="SAM" id="Phobius"/>
    </source>
</evidence>
<dbReference type="AlphaFoldDB" id="A0A3S9P298"/>
<gene>
    <name evidence="2" type="ORF">EI427_08765</name>
</gene>
<name>A0A3S9P298_9BACT</name>
<dbReference type="KEGG" id="fll:EI427_08765"/>
<proteinExistence type="predicted"/>
<keyword evidence="3" id="KW-1185">Reference proteome</keyword>
<feature type="transmembrane region" description="Helical" evidence="1">
    <location>
        <begin position="121"/>
        <end position="141"/>
    </location>
</feature>
<evidence type="ECO:0000313" key="2">
    <source>
        <dbReference type="EMBL" id="AZQ62326.1"/>
    </source>
</evidence>
<keyword evidence="1" id="KW-0472">Membrane</keyword>
<reference evidence="2 3" key="1">
    <citation type="submission" date="2018-12" db="EMBL/GenBank/DDBJ databases">
        <title>Flammeovirga pectinis sp. nov., isolated from the gut of the Korean scallop, Patinopecten yessoensis.</title>
        <authorList>
            <person name="Bae J.-W."/>
            <person name="Jeong Y.-S."/>
            <person name="Kang W."/>
        </authorList>
    </citation>
    <scope>NUCLEOTIDE SEQUENCE [LARGE SCALE GENOMIC DNA]</scope>
    <source>
        <strain evidence="2 3">L12M1</strain>
    </source>
</reference>